<proteinExistence type="predicted"/>
<evidence type="ECO:0000313" key="1">
    <source>
        <dbReference type="EMBL" id="PWR12193.1"/>
    </source>
</evidence>
<evidence type="ECO:0000313" key="2">
    <source>
        <dbReference type="Proteomes" id="UP000245410"/>
    </source>
</evidence>
<protein>
    <submittedName>
        <fullName evidence="1">Tetratricopeptide repeat protein</fullName>
    </submittedName>
</protein>
<dbReference type="AlphaFoldDB" id="A0A317DHC0"/>
<sequence length="97" mass="9972">AAPPAAAPGTPPGAVTLRDNRDNIALRWTYPAGGEGPVIVSAGRAGQGKNAIATLPAGATSFVVYALNRANDYCFTVAVVWSTDTVASADQVCTRRR</sequence>
<keyword evidence="2" id="KW-1185">Reference proteome</keyword>
<dbReference type="InterPro" id="IPR013783">
    <property type="entry name" value="Ig-like_fold"/>
</dbReference>
<dbReference type="EMBL" id="QGKR01000112">
    <property type="protein sequence ID" value="PWR12193.1"/>
    <property type="molecule type" value="Genomic_DNA"/>
</dbReference>
<gene>
    <name evidence="1" type="ORF">DKT68_03640</name>
</gene>
<feature type="non-terminal residue" evidence="1">
    <location>
        <position position="1"/>
    </location>
</feature>
<dbReference type="InterPro" id="IPR036116">
    <property type="entry name" value="FN3_sf"/>
</dbReference>
<organism evidence="1 2">
    <name type="scientific">Micromonospora acroterricola</name>
    <dbReference type="NCBI Taxonomy" id="2202421"/>
    <lineage>
        <taxon>Bacteria</taxon>
        <taxon>Bacillati</taxon>
        <taxon>Actinomycetota</taxon>
        <taxon>Actinomycetes</taxon>
        <taxon>Micromonosporales</taxon>
        <taxon>Micromonosporaceae</taxon>
        <taxon>Micromonospora</taxon>
    </lineage>
</organism>
<comment type="caution">
    <text evidence="1">The sequence shown here is derived from an EMBL/GenBank/DDBJ whole genome shotgun (WGS) entry which is preliminary data.</text>
</comment>
<dbReference type="GO" id="GO:0005975">
    <property type="term" value="P:carbohydrate metabolic process"/>
    <property type="evidence" value="ECO:0007669"/>
    <property type="project" value="UniProtKB-ARBA"/>
</dbReference>
<dbReference type="Proteomes" id="UP000245410">
    <property type="component" value="Unassembled WGS sequence"/>
</dbReference>
<name>A0A317DHC0_9ACTN</name>
<reference evidence="1 2" key="1">
    <citation type="submission" date="2018-05" db="EMBL/GenBank/DDBJ databases">
        <title>Micromonospora atacamensis sp. nov., a novel actinobacteria isolated from high altitude Atacama Desert soil.</title>
        <authorList>
            <person name="Carro L."/>
            <person name="Golinska P."/>
            <person name="Klenk H.-P."/>
            <person name="Goodfellow M."/>
        </authorList>
    </citation>
    <scope>NUCLEOTIDE SEQUENCE [LARGE SCALE GENOMIC DNA]</scope>
    <source>
        <strain evidence="1 2">5R2A7</strain>
    </source>
</reference>
<dbReference type="Gene3D" id="2.60.40.10">
    <property type="entry name" value="Immunoglobulins"/>
    <property type="match status" value="1"/>
</dbReference>
<dbReference type="SUPFAM" id="SSF49265">
    <property type="entry name" value="Fibronectin type III"/>
    <property type="match status" value="1"/>
</dbReference>
<accession>A0A317DHC0</accession>